<comment type="similarity">
    <text evidence="1">Belongs to the transferase hexapeptide repeat family.</text>
</comment>
<dbReference type="GO" id="GO:0008374">
    <property type="term" value="F:O-acyltransferase activity"/>
    <property type="evidence" value="ECO:0007669"/>
    <property type="project" value="TreeGrafter"/>
</dbReference>
<dbReference type="SMART" id="SM01266">
    <property type="entry name" value="Mac"/>
    <property type="match status" value="1"/>
</dbReference>
<dbReference type="InterPro" id="IPR011004">
    <property type="entry name" value="Trimer_LpxA-like_sf"/>
</dbReference>
<evidence type="ECO:0000256" key="1">
    <source>
        <dbReference type="ARBA" id="ARBA00007274"/>
    </source>
</evidence>
<keyword evidence="5" id="KW-1185">Reference proteome</keyword>
<feature type="domain" description="Maltose/galactoside acetyltransferase" evidence="3">
    <location>
        <begin position="34"/>
        <end position="95"/>
    </location>
</feature>
<dbReference type="PANTHER" id="PTHR23416">
    <property type="entry name" value="SIALIC ACID SYNTHASE-RELATED"/>
    <property type="match status" value="1"/>
</dbReference>
<dbReference type="Gene3D" id="2.160.10.10">
    <property type="entry name" value="Hexapeptide repeat proteins"/>
    <property type="match status" value="1"/>
</dbReference>
<evidence type="ECO:0000256" key="2">
    <source>
        <dbReference type="ARBA" id="ARBA00022679"/>
    </source>
</evidence>
<dbReference type="GeneID" id="30150785"/>
<evidence type="ECO:0000313" key="4">
    <source>
        <dbReference type="EMBL" id="ODQ78076.1"/>
    </source>
</evidence>
<name>A0A1E3QK51_9ASCO</name>
<accession>A0A1E3QK51</accession>
<dbReference type="SUPFAM" id="SSF51161">
    <property type="entry name" value="Trimeric LpxA-like enzymes"/>
    <property type="match status" value="1"/>
</dbReference>
<protein>
    <recommendedName>
        <fullName evidence="3">Maltose/galactoside acetyltransferase domain-containing protein</fullName>
    </recommendedName>
</protein>
<dbReference type="PANTHER" id="PTHR23416:SF23">
    <property type="entry name" value="ACETYLTRANSFERASE C18B11.09C-RELATED"/>
    <property type="match status" value="1"/>
</dbReference>
<dbReference type="STRING" id="984486.A0A1E3QK51"/>
<sequence length="172" mass="19715">MPVVIDERATEKNQELIKYAYDNLKNIPKGHDEYEKMISGLPYDCLDDVLCKGRVIAHEQATDYGAIRLRDFNSFESFTQARFDYLTTIFGKVGDQSYFEPPFFVDYGYNTSFGKRCYVNFNFTVLDCSLVKIGDDCLIAPNVTITTATHPTDPSVRRGCHVSHFPIDKILW</sequence>
<gene>
    <name evidence="4" type="ORF">BABINDRAFT_92368</name>
</gene>
<dbReference type="RefSeq" id="XP_018983404.1">
    <property type="nucleotide sequence ID" value="XM_019132932.1"/>
</dbReference>
<organism evidence="4 5">
    <name type="scientific">Babjeviella inositovora NRRL Y-12698</name>
    <dbReference type="NCBI Taxonomy" id="984486"/>
    <lineage>
        <taxon>Eukaryota</taxon>
        <taxon>Fungi</taxon>
        <taxon>Dikarya</taxon>
        <taxon>Ascomycota</taxon>
        <taxon>Saccharomycotina</taxon>
        <taxon>Pichiomycetes</taxon>
        <taxon>Serinales incertae sedis</taxon>
        <taxon>Babjeviella</taxon>
    </lineage>
</organism>
<reference evidence="5" key="1">
    <citation type="submission" date="2016-05" db="EMBL/GenBank/DDBJ databases">
        <title>Comparative genomics of biotechnologically important yeasts.</title>
        <authorList>
            <consortium name="DOE Joint Genome Institute"/>
            <person name="Riley R."/>
            <person name="Haridas S."/>
            <person name="Wolfe K.H."/>
            <person name="Lopes M.R."/>
            <person name="Hittinger C.T."/>
            <person name="Goker M."/>
            <person name="Salamov A."/>
            <person name="Wisecaver J."/>
            <person name="Long T.M."/>
            <person name="Aerts A.L."/>
            <person name="Barry K."/>
            <person name="Choi C."/>
            <person name="Clum A."/>
            <person name="Coughlan A.Y."/>
            <person name="Deshpande S."/>
            <person name="Douglass A.P."/>
            <person name="Hanson S.J."/>
            <person name="Klenk H.-P."/>
            <person name="Labutti K."/>
            <person name="Lapidus A."/>
            <person name="Lindquist E."/>
            <person name="Lipzen A."/>
            <person name="Meier-Kolthoff J.P."/>
            <person name="Ohm R.A."/>
            <person name="Otillar R.P."/>
            <person name="Pangilinan J."/>
            <person name="Peng Y."/>
            <person name="Rokas A."/>
            <person name="Rosa C.A."/>
            <person name="Scheuner C."/>
            <person name="Sibirny A.A."/>
            <person name="Slot J.C."/>
            <person name="Stielow J.B."/>
            <person name="Sun H."/>
            <person name="Kurtzman C.P."/>
            <person name="Blackwell M."/>
            <person name="Grigoriev I.V."/>
            <person name="Jeffries T.W."/>
        </authorList>
    </citation>
    <scope>NUCLEOTIDE SEQUENCE [LARGE SCALE GENOMIC DNA]</scope>
    <source>
        <strain evidence="5">NRRL Y-12698</strain>
    </source>
</reference>
<dbReference type="InterPro" id="IPR024688">
    <property type="entry name" value="Mac_dom"/>
</dbReference>
<dbReference type="AlphaFoldDB" id="A0A1E3QK51"/>
<keyword evidence="2" id="KW-0808">Transferase</keyword>
<evidence type="ECO:0000313" key="5">
    <source>
        <dbReference type="Proteomes" id="UP000094336"/>
    </source>
</evidence>
<dbReference type="EMBL" id="KV454437">
    <property type="protein sequence ID" value="ODQ78076.1"/>
    <property type="molecule type" value="Genomic_DNA"/>
</dbReference>
<dbReference type="OrthoDB" id="25818at2759"/>
<dbReference type="Pfam" id="PF12464">
    <property type="entry name" value="Mac"/>
    <property type="match status" value="1"/>
</dbReference>
<dbReference type="GO" id="GO:0016407">
    <property type="term" value="F:acetyltransferase activity"/>
    <property type="evidence" value="ECO:0007669"/>
    <property type="project" value="InterPro"/>
</dbReference>
<dbReference type="Proteomes" id="UP000094336">
    <property type="component" value="Unassembled WGS sequence"/>
</dbReference>
<proteinExistence type="inferred from homology"/>
<evidence type="ECO:0000259" key="3">
    <source>
        <dbReference type="SMART" id="SM01266"/>
    </source>
</evidence>
<dbReference type="InterPro" id="IPR051159">
    <property type="entry name" value="Hexapeptide_acetyltransf"/>
</dbReference>